<protein>
    <submittedName>
        <fullName evidence="9">Hemolysin transporter protein shlB</fullName>
    </submittedName>
</protein>
<keyword evidence="2" id="KW-0812">Transmembrane</keyword>
<dbReference type="Proteomes" id="UP000190435">
    <property type="component" value="Unassembled WGS sequence"/>
</dbReference>
<accession>A0A1T0A1Q1</accession>
<dbReference type="PANTHER" id="PTHR34597:SF3">
    <property type="entry name" value="OUTER MEMBRANE TRANSPORTER CDIB"/>
    <property type="match status" value="1"/>
</dbReference>
<dbReference type="STRING" id="34060.B0181_06610"/>
<feature type="domain" description="ShlB POTRA" evidence="7">
    <location>
        <begin position="151"/>
        <end position="193"/>
    </location>
</feature>
<dbReference type="Pfam" id="PF17287">
    <property type="entry name" value="POTRA_3"/>
    <property type="match status" value="1"/>
</dbReference>
<dbReference type="Pfam" id="PF08479">
    <property type="entry name" value="POTRA_2"/>
    <property type="match status" value="1"/>
</dbReference>
<keyword evidence="1" id="KW-1134">Transmembrane beta strand</keyword>
<dbReference type="Gene3D" id="2.40.160.50">
    <property type="entry name" value="membrane protein fhac: a member of the omp85/tpsb transporter family"/>
    <property type="match status" value="1"/>
</dbReference>
<sequence length="545" mass="62233">MRYLGVALLLVLSAFAQADVLDIHANEALSNHYQQNKQAFQQLNQQQQQRWFAQHSFQKNDTDTSNDFSELCLPYKQIEFVDFHLIDPTPFALRPDECINEARLNQLSRSITQAYVEKGYIHNPFQFEDHQTGNLILRVTEGKVSQIRAEAPLNTTMLFPNLVGKPLNIHDLDQGLDQANRLAMNEVSVDVLPSSNGEIELVFVNEPKSPISGFIGLDNNSIRQYDRWQARMGLTWDNPLGLEDSLYLGLNHTLNGTNRNVSRSSSLFYSVPYGYWTFNAYLSASQFHSDLPLTYHTVRQKGRTIQSGLKADYVVSRGSNYISTLSAALDRVDSKVRFESGILALQSPKYTSTTASFNHLQLIENGSISANVSYKRGLKWDTNVQSTDRNQPQAQFNLWQASADVHLYPRWREQIFHQQHRLTMQYSNNYLPAIEQADLTSRYAVRGFNDYSWSAEKNMVLQNQFGWIKPISNWQLEPYFLFDIGVQKSSGIGTHHQKALAYGVGINASHPHWRANVEWATGRAFGEQPPLMQERSVFASLSYLF</sequence>
<reference evidence="8 10" key="1">
    <citation type="submission" date="2017-02" db="EMBL/GenBank/DDBJ databases">
        <title>Draft genome sequence of Moraxella caviae CCUG 355 type strain.</title>
        <authorList>
            <person name="Engstrom-Jakobsson H."/>
            <person name="Salva-Serra F."/>
            <person name="Thorell K."/>
            <person name="Gonzales-Siles L."/>
            <person name="Karlsson R."/>
            <person name="Boulund F."/>
            <person name="Engstrand L."/>
            <person name="Moore E."/>
        </authorList>
    </citation>
    <scope>NUCLEOTIDE SEQUENCE [LARGE SCALE GENOMIC DNA]</scope>
    <source>
        <strain evidence="8 10">CCUG 355</strain>
    </source>
</reference>
<feature type="signal peptide" evidence="4">
    <location>
        <begin position="1"/>
        <end position="18"/>
    </location>
</feature>
<dbReference type="AlphaFoldDB" id="A0A1T0A1Q1"/>
<keyword evidence="10" id="KW-1185">Reference proteome</keyword>
<evidence type="ECO:0000259" key="7">
    <source>
        <dbReference type="Pfam" id="PF17287"/>
    </source>
</evidence>
<dbReference type="OrthoDB" id="290122at2"/>
<name>A0A1T0A1Q1_9GAMM</name>
<evidence type="ECO:0000259" key="6">
    <source>
        <dbReference type="Pfam" id="PF08479"/>
    </source>
</evidence>
<organism evidence="8 10">
    <name type="scientific">Moraxella caviae</name>
    <dbReference type="NCBI Taxonomy" id="34060"/>
    <lineage>
        <taxon>Bacteria</taxon>
        <taxon>Pseudomonadati</taxon>
        <taxon>Pseudomonadota</taxon>
        <taxon>Gammaproteobacteria</taxon>
        <taxon>Moraxellales</taxon>
        <taxon>Moraxellaceae</taxon>
        <taxon>Moraxella</taxon>
    </lineage>
</organism>
<gene>
    <name evidence="9" type="primary">shlB</name>
    <name evidence="8" type="ORF">B0181_06610</name>
    <name evidence="9" type="ORF">NCTC10293_00653</name>
</gene>
<keyword evidence="3" id="KW-0998">Cell outer membrane</keyword>
<dbReference type="PANTHER" id="PTHR34597">
    <property type="entry name" value="SLR1661 PROTEIN"/>
    <property type="match status" value="1"/>
</dbReference>
<evidence type="ECO:0000313" key="11">
    <source>
        <dbReference type="Proteomes" id="UP000255279"/>
    </source>
</evidence>
<evidence type="ECO:0000313" key="10">
    <source>
        <dbReference type="Proteomes" id="UP000190435"/>
    </source>
</evidence>
<dbReference type="InterPro" id="IPR005565">
    <property type="entry name" value="Hemolysn_activator_HlyB_C"/>
</dbReference>
<dbReference type="Gene3D" id="3.10.20.310">
    <property type="entry name" value="membrane protein fhac"/>
    <property type="match status" value="1"/>
</dbReference>
<evidence type="ECO:0000256" key="2">
    <source>
        <dbReference type="ARBA" id="ARBA00022692"/>
    </source>
</evidence>
<evidence type="ECO:0000256" key="1">
    <source>
        <dbReference type="ARBA" id="ARBA00022452"/>
    </source>
</evidence>
<dbReference type="InterPro" id="IPR051544">
    <property type="entry name" value="TPS_OM_transporter"/>
</dbReference>
<keyword evidence="4" id="KW-0732">Signal</keyword>
<feature type="domain" description="Haemolysin activator HlyB C-terminal" evidence="5">
    <location>
        <begin position="197"/>
        <end position="507"/>
    </location>
</feature>
<dbReference type="RefSeq" id="WP_078276715.1">
    <property type="nucleotide sequence ID" value="NZ_MUXU01000038.1"/>
</dbReference>
<evidence type="ECO:0000313" key="9">
    <source>
        <dbReference type="EMBL" id="STZ10321.1"/>
    </source>
</evidence>
<dbReference type="InterPro" id="IPR013686">
    <property type="entry name" value="Polypept-transport_assoc_ShlB"/>
</dbReference>
<evidence type="ECO:0000259" key="5">
    <source>
        <dbReference type="Pfam" id="PF03865"/>
    </source>
</evidence>
<proteinExistence type="predicted"/>
<reference evidence="9 11" key="2">
    <citation type="submission" date="2018-06" db="EMBL/GenBank/DDBJ databases">
        <authorList>
            <consortium name="Pathogen Informatics"/>
            <person name="Doyle S."/>
        </authorList>
    </citation>
    <scope>NUCLEOTIDE SEQUENCE [LARGE SCALE GENOMIC DNA]</scope>
    <source>
        <strain evidence="9 11">NCTC10293</strain>
    </source>
</reference>
<dbReference type="GO" id="GO:0098046">
    <property type="term" value="C:type V protein secretion system complex"/>
    <property type="evidence" value="ECO:0007669"/>
    <property type="project" value="TreeGrafter"/>
</dbReference>
<dbReference type="PIRSF" id="PIRSF029745">
    <property type="entry name" value="FhaC"/>
    <property type="match status" value="1"/>
</dbReference>
<evidence type="ECO:0000256" key="3">
    <source>
        <dbReference type="ARBA" id="ARBA00023237"/>
    </source>
</evidence>
<dbReference type="InterPro" id="IPR027282">
    <property type="entry name" value="TPS"/>
</dbReference>
<evidence type="ECO:0000313" key="8">
    <source>
        <dbReference type="EMBL" id="OOR89634.1"/>
    </source>
</evidence>
<dbReference type="InterPro" id="IPR035251">
    <property type="entry name" value="ShlB_POTRA"/>
</dbReference>
<dbReference type="EMBL" id="UGQE01000001">
    <property type="protein sequence ID" value="STZ10321.1"/>
    <property type="molecule type" value="Genomic_DNA"/>
</dbReference>
<dbReference type="EMBL" id="MUXU01000038">
    <property type="protein sequence ID" value="OOR89634.1"/>
    <property type="molecule type" value="Genomic_DNA"/>
</dbReference>
<dbReference type="GO" id="GO:0046819">
    <property type="term" value="P:protein secretion by the type V secretion system"/>
    <property type="evidence" value="ECO:0007669"/>
    <property type="project" value="TreeGrafter"/>
</dbReference>
<dbReference type="GO" id="GO:0008320">
    <property type="term" value="F:protein transmembrane transporter activity"/>
    <property type="evidence" value="ECO:0007669"/>
    <property type="project" value="TreeGrafter"/>
</dbReference>
<feature type="chain" id="PRO_5036310823" evidence="4">
    <location>
        <begin position="19"/>
        <end position="545"/>
    </location>
</feature>
<dbReference type="Proteomes" id="UP000255279">
    <property type="component" value="Unassembled WGS sequence"/>
</dbReference>
<feature type="domain" description="Polypeptide-transport-associated ShlB-type" evidence="6">
    <location>
        <begin position="74"/>
        <end position="142"/>
    </location>
</feature>
<keyword evidence="1" id="KW-0472">Membrane</keyword>
<dbReference type="Pfam" id="PF03865">
    <property type="entry name" value="ShlB"/>
    <property type="match status" value="1"/>
</dbReference>
<evidence type="ECO:0000256" key="4">
    <source>
        <dbReference type="SAM" id="SignalP"/>
    </source>
</evidence>